<reference evidence="2 3" key="1">
    <citation type="submission" date="2021-03" db="EMBL/GenBank/DDBJ databases">
        <title>Whole genome sequence of Agrobacterium sp. strain Rnr.</title>
        <authorList>
            <person name="Mafakheri H."/>
            <person name="Taghavi S.M."/>
            <person name="Nemanja K."/>
            <person name="Osdaghi E."/>
        </authorList>
    </citation>
    <scope>NUCLEOTIDE SEQUENCE [LARGE SCALE GENOMIC DNA]</scope>
    <source>
        <strain evidence="2 3">Rnr</strain>
    </source>
</reference>
<evidence type="ECO:0000313" key="2">
    <source>
        <dbReference type="EMBL" id="MBO0132391.1"/>
    </source>
</evidence>
<protein>
    <submittedName>
        <fullName evidence="2">Translation initiation factor 2</fullName>
    </submittedName>
</protein>
<proteinExistence type="predicted"/>
<organism evidence="2 3">
    <name type="scientific">Agrobacterium burrii</name>
    <dbReference type="NCBI Taxonomy" id="2815339"/>
    <lineage>
        <taxon>Bacteria</taxon>
        <taxon>Pseudomonadati</taxon>
        <taxon>Pseudomonadota</taxon>
        <taxon>Alphaproteobacteria</taxon>
        <taxon>Hyphomicrobiales</taxon>
        <taxon>Rhizobiaceae</taxon>
        <taxon>Rhizobium/Agrobacterium group</taxon>
        <taxon>Agrobacterium</taxon>
        <taxon>Agrobacterium tumefaciens complex</taxon>
    </lineage>
</organism>
<accession>A0ABS3EK69</accession>
<evidence type="ECO:0000313" key="3">
    <source>
        <dbReference type="Proteomes" id="UP000664699"/>
    </source>
</evidence>
<sequence>MFKFIFTISAAALLSSCGSITRGTEEAVTIISEPPDAVITTSLGQSCPKSPCTLVVKRNQSLIAHAEKPGYEKGSVAINTKMSGKGTLGLAGNVIAGGLIGVAIDGATGAGLDHYPNPATIVLKSISISKAKQKPVTKPKPVKTAPAKPSVPTS</sequence>
<dbReference type="RefSeq" id="WP_207134795.1">
    <property type="nucleotide sequence ID" value="NZ_JAFLNA010000008.1"/>
</dbReference>
<comment type="caution">
    <text evidence="2">The sequence shown here is derived from an EMBL/GenBank/DDBJ whole genome shotgun (WGS) entry which is preliminary data.</text>
</comment>
<dbReference type="PROSITE" id="PS51257">
    <property type="entry name" value="PROKAR_LIPOPROTEIN"/>
    <property type="match status" value="1"/>
</dbReference>
<gene>
    <name evidence="2" type="ORF">JZX89_16780</name>
</gene>
<evidence type="ECO:0000256" key="1">
    <source>
        <dbReference type="SAM" id="MobiDB-lite"/>
    </source>
</evidence>
<name>A0ABS3EK69_9HYPH</name>
<feature type="compositionally biased region" description="Low complexity" evidence="1">
    <location>
        <begin position="142"/>
        <end position="154"/>
    </location>
</feature>
<feature type="region of interest" description="Disordered" evidence="1">
    <location>
        <begin position="131"/>
        <end position="154"/>
    </location>
</feature>
<feature type="compositionally biased region" description="Basic residues" evidence="1">
    <location>
        <begin position="131"/>
        <end position="141"/>
    </location>
</feature>
<keyword evidence="2" id="KW-0648">Protein biosynthesis</keyword>
<keyword evidence="3" id="KW-1185">Reference proteome</keyword>
<dbReference type="GO" id="GO:0003743">
    <property type="term" value="F:translation initiation factor activity"/>
    <property type="evidence" value="ECO:0007669"/>
    <property type="project" value="UniProtKB-KW"/>
</dbReference>
<keyword evidence="2" id="KW-0396">Initiation factor</keyword>
<dbReference type="Proteomes" id="UP000664699">
    <property type="component" value="Unassembled WGS sequence"/>
</dbReference>
<dbReference type="EMBL" id="JAFLNA010000008">
    <property type="protein sequence ID" value="MBO0132391.1"/>
    <property type="molecule type" value="Genomic_DNA"/>
</dbReference>